<feature type="non-terminal residue" evidence="1">
    <location>
        <position position="83"/>
    </location>
</feature>
<protein>
    <submittedName>
        <fullName evidence="1">Uncharacterized protein</fullName>
    </submittedName>
</protein>
<reference evidence="1" key="1">
    <citation type="journal article" date="2014" name="Front. Microbiol.">
        <title>High frequency of phylogenetically diverse reductive dehalogenase-homologous genes in deep subseafloor sedimentary metagenomes.</title>
        <authorList>
            <person name="Kawai M."/>
            <person name="Futagami T."/>
            <person name="Toyoda A."/>
            <person name="Takaki Y."/>
            <person name="Nishi S."/>
            <person name="Hori S."/>
            <person name="Arai W."/>
            <person name="Tsubouchi T."/>
            <person name="Morono Y."/>
            <person name="Uchiyama I."/>
            <person name="Ito T."/>
            <person name="Fujiyama A."/>
            <person name="Inagaki F."/>
            <person name="Takami H."/>
        </authorList>
    </citation>
    <scope>NUCLEOTIDE SEQUENCE</scope>
    <source>
        <strain evidence="1">Expedition CK06-06</strain>
    </source>
</reference>
<comment type="caution">
    <text evidence="1">The sequence shown here is derived from an EMBL/GenBank/DDBJ whole genome shotgun (WGS) entry which is preliminary data.</text>
</comment>
<dbReference type="InterPro" id="IPR013365">
    <property type="entry name" value="Dot_Icm_IcmQ"/>
</dbReference>
<accession>X1T403</accession>
<dbReference type="Gene3D" id="1.20.5.420">
    <property type="entry name" value="Immunoglobulin FC, subunit C"/>
    <property type="match status" value="1"/>
</dbReference>
<dbReference type="Pfam" id="PF09475">
    <property type="entry name" value="Dot_icm_IcmQ"/>
    <property type="match status" value="1"/>
</dbReference>
<proteinExistence type="predicted"/>
<name>X1T403_9ZZZZ</name>
<dbReference type="AlphaFoldDB" id="X1T403"/>
<gene>
    <name evidence="1" type="ORF">S12H4_12755</name>
</gene>
<dbReference type="EMBL" id="BARW01006088">
    <property type="protein sequence ID" value="GAI86121.1"/>
    <property type="molecule type" value="Genomic_DNA"/>
</dbReference>
<sequence length="83" mass="9464">MEEEEQQQEQERHRCEKIIAILDKAIKDGPWDKTIFLKASGKNLRELRAGLHAYMEALKGPETAESNAATGTQTRYLTVYISL</sequence>
<evidence type="ECO:0000313" key="1">
    <source>
        <dbReference type="EMBL" id="GAI86121.1"/>
    </source>
</evidence>
<organism evidence="1">
    <name type="scientific">marine sediment metagenome</name>
    <dbReference type="NCBI Taxonomy" id="412755"/>
    <lineage>
        <taxon>unclassified sequences</taxon>
        <taxon>metagenomes</taxon>
        <taxon>ecological metagenomes</taxon>
    </lineage>
</organism>